<dbReference type="Proteomes" id="UP000051264">
    <property type="component" value="Unassembled WGS sequence"/>
</dbReference>
<gene>
    <name evidence="4" type="ORF">FC69_GL001247</name>
</gene>
<dbReference type="PATRIC" id="fig|1423747.3.peg.1273"/>
<dbReference type="OrthoDB" id="9805856at2"/>
<comment type="caution">
    <text evidence="4">The sequence shown here is derived from an EMBL/GenBank/DDBJ whole genome shotgun (WGS) entry which is preliminary data.</text>
</comment>
<organism evidence="4 5">
    <name type="scientific">Latilactobacillus fuchuensis DSM 14340 = JCM 11249</name>
    <dbReference type="NCBI Taxonomy" id="1423747"/>
    <lineage>
        <taxon>Bacteria</taxon>
        <taxon>Bacillati</taxon>
        <taxon>Bacillota</taxon>
        <taxon>Bacilli</taxon>
        <taxon>Lactobacillales</taxon>
        <taxon>Lactobacillaceae</taxon>
        <taxon>Latilactobacillus</taxon>
    </lineage>
</organism>
<proteinExistence type="predicted"/>
<feature type="transmembrane region" description="Helical" evidence="2">
    <location>
        <begin position="84"/>
        <end position="104"/>
    </location>
</feature>
<evidence type="ECO:0000256" key="2">
    <source>
        <dbReference type="SAM" id="Phobius"/>
    </source>
</evidence>
<dbReference type="PROSITE" id="PS50943">
    <property type="entry name" value="HTH_CROC1"/>
    <property type="match status" value="1"/>
</dbReference>
<evidence type="ECO:0000256" key="1">
    <source>
        <dbReference type="ARBA" id="ARBA00023125"/>
    </source>
</evidence>
<dbReference type="SUPFAM" id="SSF47413">
    <property type="entry name" value="lambda repressor-like DNA-binding domains"/>
    <property type="match status" value="1"/>
</dbReference>
<feature type="transmembrane region" description="Helical" evidence="2">
    <location>
        <begin position="110"/>
        <end position="130"/>
    </location>
</feature>
<evidence type="ECO:0000313" key="4">
    <source>
        <dbReference type="EMBL" id="KRL60811.1"/>
    </source>
</evidence>
<dbReference type="eggNOG" id="COG1476">
    <property type="taxonomic scope" value="Bacteria"/>
</dbReference>
<name>A0A0R1S5V2_9LACO</name>
<keyword evidence="1" id="KW-0238">DNA-binding</keyword>
<evidence type="ECO:0000313" key="5">
    <source>
        <dbReference type="Proteomes" id="UP000051264"/>
    </source>
</evidence>
<feature type="domain" description="HTH cro/C1-type" evidence="3">
    <location>
        <begin position="7"/>
        <end position="61"/>
    </location>
</feature>
<dbReference type="EMBL" id="AZEX01000035">
    <property type="protein sequence ID" value="KRL60811.1"/>
    <property type="molecule type" value="Genomic_DNA"/>
</dbReference>
<dbReference type="SMART" id="SM00530">
    <property type="entry name" value="HTH_XRE"/>
    <property type="match status" value="1"/>
</dbReference>
<keyword evidence="2" id="KW-1133">Transmembrane helix</keyword>
<keyword evidence="2" id="KW-0812">Transmembrane</keyword>
<keyword evidence="2" id="KW-0472">Membrane</keyword>
<dbReference type="InterPro" id="IPR001387">
    <property type="entry name" value="Cro/C1-type_HTH"/>
</dbReference>
<dbReference type="GO" id="GO:0003677">
    <property type="term" value="F:DNA binding"/>
    <property type="evidence" value="ECO:0007669"/>
    <property type="project" value="UniProtKB-KW"/>
</dbReference>
<dbReference type="Pfam" id="PF01381">
    <property type="entry name" value="HTH_3"/>
    <property type="match status" value="1"/>
</dbReference>
<dbReference type="AlphaFoldDB" id="A0A0R1S5V2"/>
<accession>A0A0R1S5V2</accession>
<dbReference type="InterPro" id="IPR010982">
    <property type="entry name" value="Lambda_DNA-bd_dom_sf"/>
</dbReference>
<dbReference type="RefSeq" id="WP_025082937.1">
    <property type="nucleotide sequence ID" value="NZ_AZEX01000035.1"/>
</dbReference>
<evidence type="ECO:0000259" key="3">
    <source>
        <dbReference type="PROSITE" id="PS50943"/>
    </source>
</evidence>
<dbReference type="STRING" id="1423747.FC69_GL001247"/>
<sequence>MTIGEILKAKRKALLMTQEQVAEQIFVSQKSISNWETQKTYPDIDSLIRLAHLYQLSLDQILLEDSDIVKNIKKQSELKTMQKLAIPPMITNIGLTLLAATQNWWGPASIQALIIILISMFANFIPMFYFRIKVDELANQVDKKKLANWLLVLYIVAVIIIAVVILHFLPNLFK</sequence>
<dbReference type="PANTHER" id="PTHR46558">
    <property type="entry name" value="TRACRIPTIONAL REGULATORY PROTEIN-RELATED-RELATED"/>
    <property type="match status" value="1"/>
</dbReference>
<dbReference type="PANTHER" id="PTHR46558:SF4">
    <property type="entry name" value="DNA-BIDING PHAGE PROTEIN"/>
    <property type="match status" value="1"/>
</dbReference>
<feature type="transmembrane region" description="Helical" evidence="2">
    <location>
        <begin position="151"/>
        <end position="169"/>
    </location>
</feature>
<protein>
    <recommendedName>
        <fullName evidence="3">HTH cro/C1-type domain-containing protein</fullName>
    </recommendedName>
</protein>
<dbReference type="CDD" id="cd00093">
    <property type="entry name" value="HTH_XRE"/>
    <property type="match status" value="1"/>
</dbReference>
<reference evidence="4 5" key="1">
    <citation type="journal article" date="2015" name="Genome Announc.">
        <title>Expanding the biotechnology potential of lactobacilli through comparative genomics of 213 strains and associated genera.</title>
        <authorList>
            <person name="Sun Z."/>
            <person name="Harris H.M."/>
            <person name="McCann A."/>
            <person name="Guo C."/>
            <person name="Argimon S."/>
            <person name="Zhang W."/>
            <person name="Yang X."/>
            <person name="Jeffery I.B."/>
            <person name="Cooney J.C."/>
            <person name="Kagawa T.F."/>
            <person name="Liu W."/>
            <person name="Song Y."/>
            <person name="Salvetti E."/>
            <person name="Wrobel A."/>
            <person name="Rasinkangas P."/>
            <person name="Parkhill J."/>
            <person name="Rea M.C."/>
            <person name="O'Sullivan O."/>
            <person name="Ritari J."/>
            <person name="Douillard F.P."/>
            <person name="Paul Ross R."/>
            <person name="Yang R."/>
            <person name="Briner A.E."/>
            <person name="Felis G.E."/>
            <person name="de Vos W.M."/>
            <person name="Barrangou R."/>
            <person name="Klaenhammer T.R."/>
            <person name="Caufield P.W."/>
            <person name="Cui Y."/>
            <person name="Zhang H."/>
            <person name="O'Toole P.W."/>
        </authorList>
    </citation>
    <scope>NUCLEOTIDE SEQUENCE [LARGE SCALE GENOMIC DNA]</scope>
    <source>
        <strain evidence="4 5">DSM 14340</strain>
    </source>
</reference>
<dbReference type="Gene3D" id="1.10.260.40">
    <property type="entry name" value="lambda repressor-like DNA-binding domains"/>
    <property type="match status" value="1"/>
</dbReference>